<sequence>MNAQSGRFEEPVTTVVVDATTVQSEIPAEEKVRVEEFKVNRDTLVTFIKNLIRKGNIRRIAILNKQGERLIEIPLPVAVVGLGASAVVFPVAAVVATIAVLVTNPTVVIERQE</sequence>
<evidence type="ECO:0000313" key="4">
    <source>
        <dbReference type="Proteomes" id="UP001050975"/>
    </source>
</evidence>
<comment type="caution">
    <text evidence="3">The sequence shown here is derived from an EMBL/GenBank/DDBJ whole genome shotgun (WGS) entry which is preliminary data.</text>
</comment>
<keyword evidence="1" id="KW-0472">Membrane</keyword>
<dbReference type="AlphaFoldDB" id="A0AAV3WQJ5"/>
<protein>
    <recommendedName>
        <fullName evidence="2">DUF4342 domain-containing protein</fullName>
    </recommendedName>
</protein>
<keyword evidence="1" id="KW-0812">Transmembrane</keyword>
<dbReference type="InterPro" id="IPR025642">
    <property type="entry name" value="DUF4342"/>
</dbReference>
<dbReference type="Pfam" id="PF14242">
    <property type="entry name" value="DUF4342"/>
    <property type="match status" value="1"/>
</dbReference>
<keyword evidence="1" id="KW-1133">Transmembrane helix</keyword>
<keyword evidence="4" id="KW-1185">Reference proteome</keyword>
<dbReference type="EMBL" id="BLAY01000372">
    <property type="protein sequence ID" value="GET44484.1"/>
    <property type="molecule type" value="Genomic_DNA"/>
</dbReference>
<evidence type="ECO:0000313" key="3">
    <source>
        <dbReference type="EMBL" id="GET44484.1"/>
    </source>
</evidence>
<organism evidence="3 4">
    <name type="scientific">Microseira wollei NIES-4236</name>
    <dbReference type="NCBI Taxonomy" id="2530354"/>
    <lineage>
        <taxon>Bacteria</taxon>
        <taxon>Bacillati</taxon>
        <taxon>Cyanobacteriota</taxon>
        <taxon>Cyanophyceae</taxon>
        <taxon>Oscillatoriophycideae</taxon>
        <taxon>Aerosakkonematales</taxon>
        <taxon>Aerosakkonemataceae</taxon>
        <taxon>Microseira</taxon>
    </lineage>
</organism>
<accession>A0AAV3WQJ5</accession>
<feature type="transmembrane region" description="Helical" evidence="1">
    <location>
        <begin position="75"/>
        <end position="102"/>
    </location>
</feature>
<name>A0AAV3WQJ5_9CYAN</name>
<proteinExistence type="predicted"/>
<dbReference type="Proteomes" id="UP001050975">
    <property type="component" value="Unassembled WGS sequence"/>
</dbReference>
<dbReference type="RefSeq" id="WP_226594552.1">
    <property type="nucleotide sequence ID" value="NZ_BLAY01000372.1"/>
</dbReference>
<feature type="domain" description="DUF4342" evidence="2">
    <location>
        <begin position="31"/>
        <end position="111"/>
    </location>
</feature>
<gene>
    <name evidence="3" type="ORF">MiSe_93130</name>
</gene>
<reference evidence="3" key="1">
    <citation type="submission" date="2019-10" db="EMBL/GenBank/DDBJ databases">
        <title>Draft genome sequece of Microseira wollei NIES-4236.</title>
        <authorList>
            <person name="Yamaguchi H."/>
            <person name="Suzuki S."/>
            <person name="Kawachi M."/>
        </authorList>
    </citation>
    <scope>NUCLEOTIDE SEQUENCE</scope>
    <source>
        <strain evidence="3">NIES-4236</strain>
    </source>
</reference>
<evidence type="ECO:0000259" key="2">
    <source>
        <dbReference type="Pfam" id="PF14242"/>
    </source>
</evidence>
<evidence type="ECO:0000256" key="1">
    <source>
        <dbReference type="SAM" id="Phobius"/>
    </source>
</evidence>